<dbReference type="SMART" id="SM00391">
    <property type="entry name" value="MBD"/>
    <property type="match status" value="1"/>
</dbReference>
<evidence type="ECO:0000313" key="8">
    <source>
        <dbReference type="EMBL" id="JAT05628.1"/>
    </source>
</evidence>
<keyword evidence="5" id="KW-0539">Nucleus</keyword>
<evidence type="ECO:0000256" key="1">
    <source>
        <dbReference type="ARBA" id="ARBA00004123"/>
    </source>
</evidence>
<dbReference type="GO" id="GO:0005654">
    <property type="term" value="C:nucleoplasm"/>
    <property type="evidence" value="ECO:0007669"/>
    <property type="project" value="UniProtKB-ARBA"/>
</dbReference>
<dbReference type="GO" id="GO:0003677">
    <property type="term" value="F:DNA binding"/>
    <property type="evidence" value="ECO:0007669"/>
    <property type="project" value="UniProtKB-KW"/>
</dbReference>
<dbReference type="PROSITE" id="PS50982">
    <property type="entry name" value="MBD"/>
    <property type="match status" value="1"/>
</dbReference>
<protein>
    <recommendedName>
        <fullName evidence="7">MBD domain-containing protein</fullName>
    </recommendedName>
</protein>
<feature type="non-terminal residue" evidence="8">
    <location>
        <position position="1"/>
    </location>
</feature>
<dbReference type="SUPFAM" id="SSF54171">
    <property type="entry name" value="DNA-binding domain"/>
    <property type="match status" value="1"/>
</dbReference>
<dbReference type="InterPro" id="IPR001739">
    <property type="entry name" value="Methyl_CpG_DNA-bd"/>
</dbReference>
<evidence type="ECO:0000256" key="4">
    <source>
        <dbReference type="ARBA" id="ARBA00023163"/>
    </source>
</evidence>
<feature type="domain" description="MBD" evidence="7">
    <location>
        <begin position="10"/>
        <end position="81"/>
    </location>
</feature>
<evidence type="ECO:0000256" key="3">
    <source>
        <dbReference type="ARBA" id="ARBA00023125"/>
    </source>
</evidence>
<dbReference type="Gene3D" id="3.30.890.10">
    <property type="entry name" value="Methyl-cpg-binding Protein 2, Chain A"/>
    <property type="match status" value="1"/>
</dbReference>
<dbReference type="EMBL" id="GECU01002079">
    <property type="protein sequence ID" value="JAT05628.1"/>
    <property type="molecule type" value="Transcribed_RNA"/>
</dbReference>
<dbReference type="Pfam" id="PF01429">
    <property type="entry name" value="MBD"/>
    <property type="match status" value="1"/>
</dbReference>
<gene>
    <name evidence="8" type="ORF">g.58580</name>
</gene>
<evidence type="ECO:0000256" key="2">
    <source>
        <dbReference type="ARBA" id="ARBA00023015"/>
    </source>
</evidence>
<feature type="compositionally biased region" description="Polar residues" evidence="6">
    <location>
        <begin position="92"/>
        <end position="104"/>
    </location>
</feature>
<keyword evidence="2" id="KW-0805">Transcription regulation</keyword>
<evidence type="ECO:0000259" key="7">
    <source>
        <dbReference type="PROSITE" id="PS50982"/>
    </source>
</evidence>
<dbReference type="InterPro" id="IPR016177">
    <property type="entry name" value="DNA-bd_dom_sf"/>
</dbReference>
<accession>A0A1B6K2E7</accession>
<comment type="subcellular location">
    <subcellularLocation>
        <location evidence="1">Nucleus</location>
    </subcellularLocation>
</comment>
<keyword evidence="4" id="KW-0804">Transcription</keyword>
<feature type="non-terminal residue" evidence="8">
    <location>
        <position position="114"/>
    </location>
</feature>
<feature type="region of interest" description="Disordered" evidence="6">
    <location>
        <begin position="92"/>
        <end position="114"/>
    </location>
</feature>
<reference evidence="8" key="1">
    <citation type="submission" date="2015-11" db="EMBL/GenBank/DDBJ databases">
        <title>De novo transcriptome assembly of four potential Pierce s Disease insect vectors from Arizona vineyards.</title>
        <authorList>
            <person name="Tassone E.E."/>
        </authorList>
    </citation>
    <scope>NUCLEOTIDE SEQUENCE</scope>
</reference>
<dbReference type="AlphaFoldDB" id="A0A1B6K2E7"/>
<evidence type="ECO:0000256" key="6">
    <source>
        <dbReference type="SAM" id="MobiDB-lite"/>
    </source>
</evidence>
<organism evidence="8">
    <name type="scientific">Homalodisca liturata</name>
    <dbReference type="NCBI Taxonomy" id="320908"/>
    <lineage>
        <taxon>Eukaryota</taxon>
        <taxon>Metazoa</taxon>
        <taxon>Ecdysozoa</taxon>
        <taxon>Arthropoda</taxon>
        <taxon>Hexapoda</taxon>
        <taxon>Insecta</taxon>
        <taxon>Pterygota</taxon>
        <taxon>Neoptera</taxon>
        <taxon>Paraneoptera</taxon>
        <taxon>Hemiptera</taxon>
        <taxon>Auchenorrhyncha</taxon>
        <taxon>Membracoidea</taxon>
        <taxon>Cicadellidae</taxon>
        <taxon>Cicadellinae</taxon>
        <taxon>Proconiini</taxon>
        <taxon>Homalodisca</taxon>
    </lineage>
</organism>
<keyword evidence="3" id="KW-0238">DNA-binding</keyword>
<evidence type="ECO:0000256" key="5">
    <source>
        <dbReference type="ARBA" id="ARBA00023242"/>
    </source>
</evidence>
<dbReference type="PANTHER" id="PTHR12396">
    <property type="entry name" value="METHYL-CPG BINDING PROTEIN, MBD"/>
    <property type="match status" value="1"/>
</dbReference>
<name>A0A1B6K2E7_9HEMI</name>
<proteinExistence type="predicted"/>
<sequence>ELLESYLSLKMDTEKNDSKIPKGWIREEIVRKKGVNKGKIDVYIKSPKGKIFRSKKELATYIEDNKLPYKIDIFNFSTRKCNVTLEDTFDKTTVSTNTSESAQTETDDGLNYKT</sequence>